<dbReference type="EMBL" id="JALNTZ010002296">
    <property type="protein sequence ID" value="KAJ3618751.1"/>
    <property type="molecule type" value="Genomic_DNA"/>
</dbReference>
<evidence type="ECO:0000313" key="2">
    <source>
        <dbReference type="Proteomes" id="UP001168821"/>
    </source>
</evidence>
<protein>
    <submittedName>
        <fullName evidence="1">Uncharacterized protein</fullName>
    </submittedName>
</protein>
<reference evidence="1" key="1">
    <citation type="journal article" date="2023" name="G3 (Bethesda)">
        <title>Whole genome assemblies of Zophobas morio and Tenebrio molitor.</title>
        <authorList>
            <person name="Kaur S."/>
            <person name="Stinson S.A."/>
            <person name="diCenzo G.C."/>
        </authorList>
    </citation>
    <scope>NUCLEOTIDE SEQUENCE</scope>
    <source>
        <strain evidence="1">QUZm001</strain>
    </source>
</reference>
<organism evidence="1 2">
    <name type="scientific">Zophobas morio</name>
    <dbReference type="NCBI Taxonomy" id="2755281"/>
    <lineage>
        <taxon>Eukaryota</taxon>
        <taxon>Metazoa</taxon>
        <taxon>Ecdysozoa</taxon>
        <taxon>Arthropoda</taxon>
        <taxon>Hexapoda</taxon>
        <taxon>Insecta</taxon>
        <taxon>Pterygota</taxon>
        <taxon>Neoptera</taxon>
        <taxon>Endopterygota</taxon>
        <taxon>Coleoptera</taxon>
        <taxon>Polyphaga</taxon>
        <taxon>Cucujiformia</taxon>
        <taxon>Tenebrionidae</taxon>
        <taxon>Zophobas</taxon>
    </lineage>
</organism>
<evidence type="ECO:0000313" key="1">
    <source>
        <dbReference type="EMBL" id="KAJ3618751.1"/>
    </source>
</evidence>
<dbReference type="Proteomes" id="UP001168821">
    <property type="component" value="Unassembled WGS sequence"/>
</dbReference>
<comment type="caution">
    <text evidence="1">The sequence shown here is derived from an EMBL/GenBank/DDBJ whole genome shotgun (WGS) entry which is preliminary data.</text>
</comment>
<gene>
    <name evidence="1" type="ORF">Zmor_008763</name>
</gene>
<dbReference type="AlphaFoldDB" id="A0AA38HJR9"/>
<name>A0AA38HJR9_9CUCU</name>
<proteinExistence type="predicted"/>
<accession>A0AA38HJR9</accession>
<sequence length="145" mass="16312">MVGTNIVDLLASSSTSSEPIFDDKTLKLVPIAMNTAEKEEQKIHKNLGLQPIKSDRLILKTTDIVDIYGGDESLVSPELEQFMIENSIYFVDGENMRAHFEGVKELSANVMHSSEKMKNVHTTMDSMSFLLDEYREKFGPLTPLD</sequence>
<keyword evidence="2" id="KW-1185">Reference proteome</keyword>